<sequence>MLIRHLSFFVVLAEERHFAKAAELCNITQPTLSAAIRKLEDDLKTTLIVRGNRYMGLTPDGERVLEWGRQILFDYDSLQKDLKGSQKGLAGTLRIGAIPAAMPAVSFLSERFSEEHPDATIEIKSMTSRAIQHSLDTFEIDGGLTYLENEPLENVRRIPLYHERYVFVCRSDHPFADRPSVTWAEAASETLCLLSEDMQNRRILNGIAASAGLTIRPPVVTNSFLAVCSHIRNGLWCSIVPHTFFYVFGDRSDLVAIDLTDPDQTHAVGLVISDRSPQSPMTKALIRCLQGADFDREFQDRMPINQASSTLSIAR</sequence>
<dbReference type="GO" id="GO:0003700">
    <property type="term" value="F:DNA-binding transcription factor activity"/>
    <property type="evidence" value="ECO:0007669"/>
    <property type="project" value="InterPro"/>
</dbReference>
<dbReference type="EMBL" id="WUEY01000010">
    <property type="protein sequence ID" value="NEI72140.1"/>
    <property type="molecule type" value="Genomic_DNA"/>
</dbReference>
<keyword evidence="4" id="KW-0804">Transcription</keyword>
<evidence type="ECO:0000256" key="6">
    <source>
        <dbReference type="ARBA" id="ARBA00067332"/>
    </source>
</evidence>
<dbReference type="CDD" id="cd05466">
    <property type="entry name" value="PBP2_LTTR_substrate"/>
    <property type="match status" value="1"/>
</dbReference>
<evidence type="ECO:0000313" key="10">
    <source>
        <dbReference type="Proteomes" id="UP000483035"/>
    </source>
</evidence>
<dbReference type="SUPFAM" id="SSF53850">
    <property type="entry name" value="Periplasmic binding protein-like II"/>
    <property type="match status" value="1"/>
</dbReference>
<proteinExistence type="inferred from homology"/>
<dbReference type="AlphaFoldDB" id="A0A6L9UD93"/>
<dbReference type="InterPro" id="IPR036390">
    <property type="entry name" value="WH_DNA-bd_sf"/>
</dbReference>
<comment type="function">
    <text evidence="5">Transcriptional regulator of the ttuABCDE tartrate utilization operon.</text>
</comment>
<reference evidence="9 10" key="1">
    <citation type="submission" date="2019-12" db="EMBL/GenBank/DDBJ databases">
        <title>Rhizobium genotypes associated with high levels of biological nitrogen fixation by grain legumes in a temperate-maritime cropping system.</title>
        <authorList>
            <person name="Maluk M."/>
            <person name="Francesc Ferrando Molina F."/>
            <person name="Lopez Del Egido L."/>
            <person name="Lafos M."/>
            <person name="Langarica-Fuentes A."/>
            <person name="Gebre Yohannes G."/>
            <person name="Young M.W."/>
            <person name="Martin P."/>
            <person name="Gantlett R."/>
            <person name="Kenicer G."/>
            <person name="Hawes C."/>
            <person name="Begg G.S."/>
            <person name="Quilliam R.S."/>
            <person name="Squire G.R."/>
            <person name="Poole P.S."/>
            <person name="Young P.W."/>
            <person name="Iannetta P.M."/>
            <person name="James E.K."/>
        </authorList>
    </citation>
    <scope>NUCLEOTIDE SEQUENCE [LARGE SCALE GENOMIC DNA]</scope>
    <source>
        <strain evidence="9 10">JHI1118</strain>
    </source>
</reference>
<dbReference type="PROSITE" id="PS50931">
    <property type="entry name" value="HTH_LYSR"/>
    <property type="match status" value="1"/>
</dbReference>
<dbReference type="Pfam" id="PF00126">
    <property type="entry name" value="HTH_1"/>
    <property type="match status" value="1"/>
</dbReference>
<dbReference type="RefSeq" id="WP_163989145.1">
    <property type="nucleotide sequence ID" value="NZ_WUEY01000010.1"/>
</dbReference>
<name>A0A6L9UD93_9HYPH</name>
<protein>
    <recommendedName>
        <fullName evidence="6">HTH-type transcriptional regulator TtuA</fullName>
    </recommendedName>
    <alternativeName>
        <fullName evidence="7">Tartrate utilization transcriptional regulator</fullName>
    </alternativeName>
</protein>
<gene>
    <name evidence="9" type="ORF">GR212_21370</name>
</gene>
<organism evidence="9 10">
    <name type="scientific">Rhizobium lusitanum</name>
    <dbReference type="NCBI Taxonomy" id="293958"/>
    <lineage>
        <taxon>Bacteria</taxon>
        <taxon>Pseudomonadati</taxon>
        <taxon>Pseudomonadota</taxon>
        <taxon>Alphaproteobacteria</taxon>
        <taxon>Hyphomicrobiales</taxon>
        <taxon>Rhizobiaceae</taxon>
        <taxon>Rhizobium/Agrobacterium group</taxon>
        <taxon>Rhizobium</taxon>
    </lineage>
</organism>
<keyword evidence="3" id="KW-0238">DNA-binding</keyword>
<evidence type="ECO:0000256" key="1">
    <source>
        <dbReference type="ARBA" id="ARBA00009437"/>
    </source>
</evidence>
<comment type="similarity">
    <text evidence="1">Belongs to the LysR transcriptional regulatory family.</text>
</comment>
<dbReference type="GO" id="GO:0003677">
    <property type="term" value="F:DNA binding"/>
    <property type="evidence" value="ECO:0007669"/>
    <property type="project" value="UniProtKB-KW"/>
</dbReference>
<dbReference type="InterPro" id="IPR050950">
    <property type="entry name" value="HTH-type_LysR_regulators"/>
</dbReference>
<evidence type="ECO:0000256" key="7">
    <source>
        <dbReference type="ARBA" id="ARBA00083243"/>
    </source>
</evidence>
<comment type="caution">
    <text evidence="9">The sequence shown here is derived from an EMBL/GenBank/DDBJ whole genome shotgun (WGS) entry which is preliminary data.</text>
</comment>
<dbReference type="Pfam" id="PF03466">
    <property type="entry name" value="LysR_substrate"/>
    <property type="match status" value="1"/>
</dbReference>
<evidence type="ECO:0000259" key="8">
    <source>
        <dbReference type="PROSITE" id="PS50931"/>
    </source>
</evidence>
<dbReference type="InterPro" id="IPR000847">
    <property type="entry name" value="LysR_HTH_N"/>
</dbReference>
<dbReference type="FunFam" id="1.10.10.10:FF:000001">
    <property type="entry name" value="LysR family transcriptional regulator"/>
    <property type="match status" value="1"/>
</dbReference>
<evidence type="ECO:0000256" key="4">
    <source>
        <dbReference type="ARBA" id="ARBA00023163"/>
    </source>
</evidence>
<evidence type="ECO:0000256" key="5">
    <source>
        <dbReference type="ARBA" id="ARBA00054626"/>
    </source>
</evidence>
<feature type="domain" description="HTH lysR-type" evidence="8">
    <location>
        <begin position="1"/>
        <end position="58"/>
    </location>
</feature>
<dbReference type="PRINTS" id="PR00039">
    <property type="entry name" value="HTHLYSR"/>
</dbReference>
<dbReference type="SUPFAM" id="SSF46785">
    <property type="entry name" value="Winged helix' DNA-binding domain"/>
    <property type="match status" value="1"/>
</dbReference>
<evidence type="ECO:0000256" key="2">
    <source>
        <dbReference type="ARBA" id="ARBA00023015"/>
    </source>
</evidence>
<evidence type="ECO:0000256" key="3">
    <source>
        <dbReference type="ARBA" id="ARBA00023125"/>
    </source>
</evidence>
<dbReference type="PANTHER" id="PTHR30419:SF31">
    <property type="entry name" value="BLR3139 PROTEIN"/>
    <property type="match status" value="1"/>
</dbReference>
<keyword evidence="2" id="KW-0805">Transcription regulation</keyword>
<dbReference type="GO" id="GO:0005829">
    <property type="term" value="C:cytosol"/>
    <property type="evidence" value="ECO:0007669"/>
    <property type="project" value="TreeGrafter"/>
</dbReference>
<dbReference type="InterPro" id="IPR036388">
    <property type="entry name" value="WH-like_DNA-bd_sf"/>
</dbReference>
<dbReference type="InterPro" id="IPR005119">
    <property type="entry name" value="LysR_subst-bd"/>
</dbReference>
<dbReference type="PANTHER" id="PTHR30419">
    <property type="entry name" value="HTH-TYPE TRANSCRIPTIONAL REGULATOR YBHD"/>
    <property type="match status" value="1"/>
</dbReference>
<dbReference type="Gene3D" id="1.10.10.10">
    <property type="entry name" value="Winged helix-like DNA-binding domain superfamily/Winged helix DNA-binding domain"/>
    <property type="match status" value="1"/>
</dbReference>
<dbReference type="Gene3D" id="3.40.190.290">
    <property type="match status" value="1"/>
</dbReference>
<accession>A0A6L9UD93</accession>
<dbReference type="Proteomes" id="UP000483035">
    <property type="component" value="Unassembled WGS sequence"/>
</dbReference>
<evidence type="ECO:0000313" key="9">
    <source>
        <dbReference type="EMBL" id="NEI72140.1"/>
    </source>
</evidence>